<comment type="subcellular location">
    <subcellularLocation>
        <location evidence="1">Cell membrane</location>
        <topology evidence="1">Multi-pass membrane protein</topology>
    </subcellularLocation>
</comment>
<feature type="transmembrane region" description="Helical" evidence="9">
    <location>
        <begin position="15"/>
        <end position="45"/>
    </location>
</feature>
<reference evidence="11 12" key="1">
    <citation type="journal article" date="2019" name="Gigascience">
        <title>Whole-genome sequence of the oriental lung fluke Paragonimus westermani.</title>
        <authorList>
            <person name="Oey H."/>
            <person name="Zakrzewski M."/>
            <person name="Narain K."/>
            <person name="Devi K.R."/>
            <person name="Agatsuma T."/>
            <person name="Nawaratna S."/>
            <person name="Gobert G.N."/>
            <person name="Jones M.K."/>
            <person name="Ragan M.A."/>
            <person name="McManus D.P."/>
            <person name="Krause L."/>
        </authorList>
    </citation>
    <scope>NUCLEOTIDE SEQUENCE [LARGE SCALE GENOMIC DNA]</scope>
    <source>
        <strain evidence="11 12">IND2009</strain>
    </source>
</reference>
<dbReference type="InterPro" id="IPR000276">
    <property type="entry name" value="GPCR_Rhodpsn"/>
</dbReference>
<dbReference type="SUPFAM" id="SSF81321">
    <property type="entry name" value="Family A G protein-coupled receptor-like"/>
    <property type="match status" value="1"/>
</dbReference>
<evidence type="ECO:0000256" key="1">
    <source>
        <dbReference type="ARBA" id="ARBA00004651"/>
    </source>
</evidence>
<feature type="domain" description="G-protein coupled receptors family 1 profile" evidence="10">
    <location>
        <begin position="35"/>
        <end position="525"/>
    </location>
</feature>
<evidence type="ECO:0000256" key="5">
    <source>
        <dbReference type="ARBA" id="ARBA00023040"/>
    </source>
</evidence>
<evidence type="ECO:0000256" key="2">
    <source>
        <dbReference type="ARBA" id="ARBA00022475"/>
    </source>
</evidence>
<keyword evidence="12" id="KW-1185">Reference proteome</keyword>
<dbReference type="EMBL" id="QNGE01001258">
    <property type="protein sequence ID" value="KAA3678002.1"/>
    <property type="molecule type" value="Genomic_DNA"/>
</dbReference>
<proteinExistence type="predicted"/>
<keyword evidence="2" id="KW-1003">Cell membrane</keyword>
<dbReference type="GO" id="GO:0004930">
    <property type="term" value="F:G protein-coupled receptor activity"/>
    <property type="evidence" value="ECO:0007669"/>
    <property type="project" value="UniProtKB-KW"/>
</dbReference>
<feature type="transmembrane region" description="Helical" evidence="9">
    <location>
        <begin position="57"/>
        <end position="77"/>
    </location>
</feature>
<evidence type="ECO:0000313" key="12">
    <source>
        <dbReference type="Proteomes" id="UP000324629"/>
    </source>
</evidence>
<keyword evidence="7" id="KW-0675">Receptor</keyword>
<evidence type="ECO:0000256" key="4">
    <source>
        <dbReference type="ARBA" id="ARBA00022989"/>
    </source>
</evidence>
<accession>A0A5J4NR30</accession>
<sequence>MNCTTIICPENKQPLIWSVIFAILLGLLNLVIVSSNLFILISLAQGARSRLSATRKLLINAALSDLALGTLVLTPAIFNEHLQTPWLLKYQLCRLWIFLDVYLTTASISCLAAIAYDQYLAVCHALRYNQLMTGRRLILVILTPWLLAGLSSLPVLGLFEWRWITDHHLSSSSSCSVRNSGPLIRIYSAVLSFFLPGLWLFVSYVKVCQKVIANIRGQKSGVIRDTEQLALPVTDSTADPGIKNGNKETVSNMRVHIGGQSCYVKLSQKQARRNESKMFAHLPSTLKCGFLIVSATIPTKKSNNDPSDPQSINIISNNQSNMRMMAMDRTQKSRKTKEPRRNLSTMTLNIPANADTEELDDQDLPKRGSTDSRYVSFLKPPRWSYTRSFSRKSDSEFSNLRQMRRCALMPVQPRLHHSVSSEISGARIIECTRSANSIPTIDVKSTTNSLVYEPSTIRTESNWRREQKAILQFILNCSSYIIGWSPYFGTQLIEYWLPPDRTNYTVFAIFFWTRFLMTAVNPFVIGSASEDLRQAFRRLIYCGHPKQEKKALKRLVLAGLGAAGIPYGRPILPTGNLACAARADAHEE</sequence>
<feature type="transmembrane region" description="Helical" evidence="9">
    <location>
        <begin position="184"/>
        <end position="205"/>
    </location>
</feature>
<dbReference type="PROSITE" id="PS50262">
    <property type="entry name" value="G_PROTEIN_RECEP_F1_2"/>
    <property type="match status" value="1"/>
</dbReference>
<dbReference type="GO" id="GO:0005886">
    <property type="term" value="C:plasma membrane"/>
    <property type="evidence" value="ECO:0007669"/>
    <property type="project" value="UniProtKB-SubCell"/>
</dbReference>
<name>A0A5J4NR30_9TREM</name>
<dbReference type="Pfam" id="PF00001">
    <property type="entry name" value="7tm_1"/>
    <property type="match status" value="1"/>
</dbReference>
<organism evidence="11 12">
    <name type="scientific">Paragonimus westermani</name>
    <dbReference type="NCBI Taxonomy" id="34504"/>
    <lineage>
        <taxon>Eukaryota</taxon>
        <taxon>Metazoa</taxon>
        <taxon>Spiralia</taxon>
        <taxon>Lophotrochozoa</taxon>
        <taxon>Platyhelminthes</taxon>
        <taxon>Trematoda</taxon>
        <taxon>Digenea</taxon>
        <taxon>Plagiorchiida</taxon>
        <taxon>Troglotremata</taxon>
        <taxon>Troglotrematidae</taxon>
        <taxon>Paragonimus</taxon>
    </lineage>
</organism>
<dbReference type="Gene3D" id="1.20.1070.10">
    <property type="entry name" value="Rhodopsin 7-helix transmembrane proteins"/>
    <property type="match status" value="2"/>
</dbReference>
<evidence type="ECO:0000256" key="7">
    <source>
        <dbReference type="ARBA" id="ARBA00023170"/>
    </source>
</evidence>
<keyword evidence="3 9" id="KW-0812">Transmembrane</keyword>
<dbReference type="InterPro" id="IPR017452">
    <property type="entry name" value="GPCR_Rhodpsn_7TM"/>
</dbReference>
<feature type="transmembrane region" description="Helical" evidence="9">
    <location>
        <begin position="507"/>
        <end position="528"/>
    </location>
</feature>
<keyword evidence="5" id="KW-0297">G-protein coupled receptor</keyword>
<dbReference type="PANTHER" id="PTHR24248">
    <property type="entry name" value="ADRENERGIC RECEPTOR-RELATED G-PROTEIN COUPLED RECEPTOR"/>
    <property type="match status" value="1"/>
</dbReference>
<evidence type="ECO:0000259" key="10">
    <source>
        <dbReference type="PROSITE" id="PS50262"/>
    </source>
</evidence>
<evidence type="ECO:0000256" key="9">
    <source>
        <dbReference type="SAM" id="Phobius"/>
    </source>
</evidence>
<feature type="transmembrane region" description="Helical" evidence="9">
    <location>
        <begin position="97"/>
        <end position="116"/>
    </location>
</feature>
<keyword evidence="4 9" id="KW-1133">Transmembrane helix</keyword>
<evidence type="ECO:0000256" key="6">
    <source>
        <dbReference type="ARBA" id="ARBA00023136"/>
    </source>
</evidence>
<evidence type="ECO:0000256" key="8">
    <source>
        <dbReference type="ARBA" id="ARBA00023224"/>
    </source>
</evidence>
<dbReference type="Proteomes" id="UP000324629">
    <property type="component" value="Unassembled WGS sequence"/>
</dbReference>
<evidence type="ECO:0000313" key="11">
    <source>
        <dbReference type="EMBL" id="KAA3678002.1"/>
    </source>
</evidence>
<feature type="transmembrane region" description="Helical" evidence="9">
    <location>
        <begin position="469"/>
        <end position="487"/>
    </location>
</feature>
<comment type="caution">
    <text evidence="11">The sequence shown here is derived from an EMBL/GenBank/DDBJ whole genome shotgun (WGS) entry which is preliminary data.</text>
</comment>
<keyword evidence="6 9" id="KW-0472">Membrane</keyword>
<gene>
    <name evidence="11" type="ORF">DEA37_0012662</name>
</gene>
<evidence type="ECO:0000256" key="3">
    <source>
        <dbReference type="ARBA" id="ARBA00022692"/>
    </source>
</evidence>
<dbReference type="AlphaFoldDB" id="A0A5J4NR30"/>
<feature type="transmembrane region" description="Helical" evidence="9">
    <location>
        <begin position="137"/>
        <end position="164"/>
    </location>
</feature>
<protein>
    <recommendedName>
        <fullName evidence="10">G-protein coupled receptors family 1 profile domain-containing protein</fullName>
    </recommendedName>
</protein>
<keyword evidence="8" id="KW-0807">Transducer</keyword>
<dbReference type="PRINTS" id="PR00237">
    <property type="entry name" value="GPCRRHODOPSN"/>
</dbReference>